<keyword evidence="3" id="KW-1185">Reference proteome</keyword>
<evidence type="ECO:0000313" key="2">
    <source>
        <dbReference type="EMBL" id="KKB64879.1"/>
    </source>
</evidence>
<reference evidence="2 3" key="1">
    <citation type="submission" date="2015-03" db="EMBL/GenBank/DDBJ databases">
        <title>Draft Genome Sequence of Burkholderia andropogonis type strain ICMP2807, isolated from Sorghum bicolor.</title>
        <authorList>
            <person name="Lopes-Santos L."/>
            <person name="Castro D.B."/>
            <person name="Ottoboni L.M."/>
            <person name="Park D."/>
            <person name="Weirc B.S."/>
            <person name="Destefano S.A."/>
        </authorList>
    </citation>
    <scope>NUCLEOTIDE SEQUENCE [LARGE SCALE GENOMIC DNA]</scope>
    <source>
        <strain evidence="2 3">ICMP2807</strain>
    </source>
</reference>
<feature type="region of interest" description="Disordered" evidence="1">
    <location>
        <begin position="593"/>
        <end position="636"/>
    </location>
</feature>
<dbReference type="PATRIC" id="fig|28092.6.peg.560"/>
<sequence>MSTVPGLYQNVMTYIQWDAGTGISDGLFGRRQKSGLGQVDAAMYAFDNHRNAATFQRLRDAFNAWRSTVGPNWERDPANRSMCISALARQLAQSDDVDNQGASPIPISDRIHARLGVIYLFSQLHVDSTVAEVAVGAAFSAADIGLSFANDLELLGRVSEEARQRAGPAGAAFNDSVSQTMQRVALARNIVGKAGVVATPVSGLVEKTVLTRPRPGRPSIPAPAPVATPPESWQEAATRHYQRGKYLVSHAVPLTAEAISQGIDHVSLTAHEIVAKIRAALNAAKDAVCQYITNQLLPNLRLYKHTILPNILPTVLPKLTSLASALVDGLLVKFCAEAVPFLGGSRDVLKGLVNAIDASVDRFKMWSNRSVRIAAGHPSTIFNTIKSTMEISLAEGLLTAMGGAARVAVEALAPGFGIIATAVTKLVELVVRGVIRIFELLQFRALIDEAKILWNNREAPDALHKRPRAFNAWYGAYASTSPIVAILTLNTGITGSKMQFMDMMTSDGKVINEDGFQKGVAFIDAMKGWGTQYLNGCGIAVSSTTADVKAYLAQAKSCSTNRTLGEKVWAAGVAFLNGSDFPVDPEFEHVNAPHRPLAPLPPPVASGAPPVPRRPATFPGAGARRAPARPLRGPGE</sequence>
<dbReference type="RefSeq" id="WP_046152063.1">
    <property type="nucleotide sequence ID" value="NZ_CADFGU010000004.1"/>
</dbReference>
<feature type="compositionally biased region" description="Pro residues" evidence="1">
    <location>
        <begin position="596"/>
        <end position="613"/>
    </location>
</feature>
<dbReference type="AlphaFoldDB" id="A0A0F5K4S3"/>
<name>A0A0F5K4S3_9BURK</name>
<feature type="compositionally biased region" description="Low complexity" evidence="1">
    <location>
        <begin position="614"/>
        <end position="636"/>
    </location>
</feature>
<gene>
    <name evidence="2" type="ORF">WM40_02410</name>
</gene>
<dbReference type="EMBL" id="LAQU01000002">
    <property type="protein sequence ID" value="KKB64879.1"/>
    <property type="molecule type" value="Genomic_DNA"/>
</dbReference>
<dbReference type="STRING" id="28092.WM40_02410"/>
<evidence type="ECO:0000256" key="1">
    <source>
        <dbReference type="SAM" id="MobiDB-lite"/>
    </source>
</evidence>
<dbReference type="OrthoDB" id="9050632at2"/>
<proteinExistence type="predicted"/>
<organism evidence="2 3">
    <name type="scientific">Robbsia andropogonis</name>
    <dbReference type="NCBI Taxonomy" id="28092"/>
    <lineage>
        <taxon>Bacteria</taxon>
        <taxon>Pseudomonadati</taxon>
        <taxon>Pseudomonadota</taxon>
        <taxon>Betaproteobacteria</taxon>
        <taxon>Burkholderiales</taxon>
        <taxon>Burkholderiaceae</taxon>
        <taxon>Robbsia</taxon>
    </lineage>
</organism>
<accession>A0A0F5K4S3</accession>
<dbReference type="Proteomes" id="UP000033618">
    <property type="component" value="Unassembled WGS sequence"/>
</dbReference>
<comment type="caution">
    <text evidence="2">The sequence shown here is derived from an EMBL/GenBank/DDBJ whole genome shotgun (WGS) entry which is preliminary data.</text>
</comment>
<protein>
    <submittedName>
        <fullName evidence="2">Uncharacterized protein</fullName>
    </submittedName>
</protein>
<evidence type="ECO:0000313" key="3">
    <source>
        <dbReference type="Proteomes" id="UP000033618"/>
    </source>
</evidence>